<reference evidence="1" key="2">
    <citation type="submission" date="2023-06" db="EMBL/GenBank/DDBJ databases">
        <authorList>
            <person name="Zeman M."/>
            <person name="Kubasova T."/>
            <person name="Jahodarova E."/>
            <person name="Nykrynova M."/>
            <person name="Rychlik I."/>
        </authorList>
    </citation>
    <scope>NUCLEOTIDE SEQUENCE</scope>
    <source>
        <strain evidence="1">105_WCHN</strain>
    </source>
</reference>
<comment type="caution">
    <text evidence="1">The sequence shown here is derived from an EMBL/GenBank/DDBJ whole genome shotgun (WGS) entry which is preliminary data.</text>
</comment>
<keyword evidence="2" id="KW-1185">Reference proteome</keyword>
<accession>A0ABT7VPI4</accession>
<gene>
    <name evidence="1" type="ORF">QUW46_08760</name>
</gene>
<evidence type="ECO:0008006" key="3">
    <source>
        <dbReference type="Google" id="ProtNLM"/>
    </source>
</evidence>
<organism evidence="1 2">
    <name type="scientific">Limosilactobacillus panis</name>
    <dbReference type="NCBI Taxonomy" id="47493"/>
    <lineage>
        <taxon>Bacteria</taxon>
        <taxon>Bacillati</taxon>
        <taxon>Bacillota</taxon>
        <taxon>Bacilli</taxon>
        <taxon>Lactobacillales</taxon>
        <taxon>Lactobacillaceae</taxon>
        <taxon>Limosilactobacillus</taxon>
    </lineage>
</organism>
<reference evidence="1" key="1">
    <citation type="submission" date="2023-06" db="EMBL/GenBank/DDBJ databases">
        <title>Identification and characterization of horizontal gene transfer across gut microbiota members of farm animals based on homology search.</title>
        <authorList>
            <person name="Schwarzerova J."/>
            <person name="Nykrynova M."/>
            <person name="Jureckova K."/>
            <person name="Cejkova D."/>
            <person name="Rychlik I."/>
        </authorList>
    </citation>
    <scope>NUCLEOTIDE SEQUENCE</scope>
    <source>
        <strain evidence="1">105_WCHN</strain>
    </source>
</reference>
<proteinExistence type="predicted"/>
<evidence type="ECO:0000313" key="2">
    <source>
        <dbReference type="Proteomes" id="UP001529423"/>
    </source>
</evidence>
<name>A0ABT7VPI4_9LACO</name>
<dbReference type="EMBL" id="JAUDEO010000076">
    <property type="protein sequence ID" value="MDM8334653.1"/>
    <property type="molecule type" value="Genomic_DNA"/>
</dbReference>
<sequence length="212" mass="24678">MATDSHINLPLDPDFCMYLEEDDETRYRAESYNLGQFRLSMSWNKLILKYRNRTIDELLVVFMDSATFMTVTPSLGSISPMSNSDMLTFQYYLADSLDFAVEKLILNMKRSSITPNYNQQSKLLKRIVIFKNYNQLKQIKSVLQKQDEYIKGKCAPTKEQLELCRGALSMDFGKDTPEMNQGHIEVMCEEANVSQFINNYLQSEIINNKRSR</sequence>
<dbReference type="Proteomes" id="UP001529423">
    <property type="component" value="Unassembled WGS sequence"/>
</dbReference>
<evidence type="ECO:0000313" key="1">
    <source>
        <dbReference type="EMBL" id="MDM8334653.1"/>
    </source>
</evidence>
<protein>
    <recommendedName>
        <fullName evidence="3">Cthe-2314-like HEPN domain-containing protein</fullName>
    </recommendedName>
</protein>